<name>X2KT42_9CAUD</name>
<dbReference type="RefSeq" id="YP_009035964.1">
    <property type="nucleotide sequence ID" value="NC_024209.1"/>
</dbReference>
<dbReference type="KEGG" id="vg:19527249"/>
<sequence length="60" mass="6900">MPTYCVRWRQEGETTIHADSQEDAEEAVSGIVNEWDITERTDSQTDDPEIIDTQLVSWSD</sequence>
<protein>
    <submittedName>
        <fullName evidence="1">Uncharacterized protein</fullName>
    </submittedName>
</protein>
<dbReference type="EMBL" id="KJ194582">
    <property type="protein sequence ID" value="AHN84080.1"/>
    <property type="molecule type" value="Genomic_DNA"/>
</dbReference>
<proteinExistence type="predicted"/>
<dbReference type="GeneID" id="19527249"/>
<keyword evidence="2" id="KW-1185">Reference proteome</keyword>
<organism evidence="1 2">
    <name type="scientific">Mycobacterium phage Hawkeye</name>
    <dbReference type="NCBI Taxonomy" id="1458711"/>
    <lineage>
        <taxon>Viruses</taxon>
        <taxon>Duplodnaviria</taxon>
        <taxon>Heunggongvirae</taxon>
        <taxon>Uroviricota</taxon>
        <taxon>Caudoviricetes</taxon>
        <taxon>Dclasvirinae</taxon>
        <taxon>Hawkeyevirus</taxon>
        <taxon>Hawkeyevirus hawkeye</taxon>
    </lineage>
</organism>
<accession>X2KT42</accession>
<evidence type="ECO:0000313" key="2">
    <source>
        <dbReference type="Proteomes" id="UP000019737"/>
    </source>
</evidence>
<reference evidence="1 2" key="1">
    <citation type="submission" date="2014-01" db="EMBL/GenBank/DDBJ databases">
        <authorList>
            <person name="Schneider V.M."/>
            <person name="Bowman C.A."/>
            <person name="Russell D.A."/>
            <person name="Pope W.H."/>
            <person name="Jacobs-Sera D."/>
            <person name="Hendrix R.W."/>
            <person name="Hatfull G.F."/>
        </authorList>
    </citation>
    <scope>NUCLEOTIDE SEQUENCE [LARGE SCALE GENOMIC DNA]</scope>
</reference>
<dbReference type="Proteomes" id="UP000019737">
    <property type="component" value="Segment"/>
</dbReference>
<gene>
    <name evidence="1" type="primary">69</name>
    <name evidence="1" type="ORF">PBI_HAWKEYE_69</name>
</gene>
<evidence type="ECO:0000313" key="1">
    <source>
        <dbReference type="EMBL" id="AHN84080.1"/>
    </source>
</evidence>